<evidence type="ECO:0000256" key="8">
    <source>
        <dbReference type="ARBA" id="ARBA00022840"/>
    </source>
</evidence>
<evidence type="ECO:0000256" key="7">
    <source>
        <dbReference type="ARBA" id="ARBA00022741"/>
    </source>
</evidence>
<evidence type="ECO:0000256" key="2">
    <source>
        <dbReference type="ARBA" id="ARBA00001946"/>
    </source>
</evidence>
<dbReference type="EC" id="6.3.2.2" evidence="4"/>
<dbReference type="Pfam" id="PF04262">
    <property type="entry name" value="Glu_cys_ligase"/>
    <property type="match status" value="1"/>
</dbReference>
<dbReference type="Pfam" id="PF01071">
    <property type="entry name" value="GARS_A"/>
    <property type="match status" value="1"/>
</dbReference>
<dbReference type="GO" id="GO:0046872">
    <property type="term" value="F:metal ion binding"/>
    <property type="evidence" value="ECO:0007669"/>
    <property type="project" value="InterPro"/>
</dbReference>
<dbReference type="Gene3D" id="3.30.590.20">
    <property type="match status" value="1"/>
</dbReference>
<keyword evidence="7 11" id="KW-0547">Nucleotide-binding</keyword>
<feature type="domain" description="PH" evidence="13">
    <location>
        <begin position="1"/>
        <end position="28"/>
    </location>
</feature>
<comment type="cofactor">
    <cofactor evidence="2">
        <name>Mg(2+)</name>
        <dbReference type="ChEBI" id="CHEBI:18420"/>
    </cofactor>
</comment>
<evidence type="ECO:0000256" key="3">
    <source>
        <dbReference type="ARBA" id="ARBA00005006"/>
    </source>
</evidence>
<name>H3NI92_9LACT</name>
<gene>
    <name evidence="15" type="ORF">HMPREF9708_00520</name>
</gene>
<evidence type="ECO:0000256" key="1">
    <source>
        <dbReference type="ARBA" id="ARBA00001936"/>
    </source>
</evidence>
<evidence type="ECO:0000256" key="11">
    <source>
        <dbReference type="PROSITE-ProRule" id="PRU00409"/>
    </source>
</evidence>
<dbReference type="GO" id="GO:0006750">
    <property type="term" value="P:glutathione biosynthetic process"/>
    <property type="evidence" value="ECO:0007669"/>
    <property type="project" value="UniProtKB-UniPathway"/>
</dbReference>
<dbReference type="GO" id="GO:0005524">
    <property type="term" value="F:ATP binding"/>
    <property type="evidence" value="ECO:0007669"/>
    <property type="project" value="UniProtKB-UniRule"/>
</dbReference>
<dbReference type="GO" id="GO:0004357">
    <property type="term" value="F:glutamate-cysteine ligase activity"/>
    <property type="evidence" value="ECO:0007669"/>
    <property type="project" value="UniProtKB-EC"/>
</dbReference>
<dbReference type="Proteomes" id="UP000006190">
    <property type="component" value="Unassembled WGS sequence"/>
</dbReference>
<keyword evidence="9" id="KW-0511">Multifunctional enzyme</keyword>
<reference evidence="15 16" key="1">
    <citation type="submission" date="2012-01" db="EMBL/GenBank/DDBJ databases">
        <title>The Genome Sequence of Facklamia languida CCUG 37842.</title>
        <authorList>
            <consortium name="The Broad Institute Genome Sequencing Platform"/>
            <person name="Earl A."/>
            <person name="Ward D."/>
            <person name="Feldgarden M."/>
            <person name="Gevers D."/>
            <person name="Huys G."/>
            <person name="Young S.K."/>
            <person name="Zeng Q."/>
            <person name="Gargeya S."/>
            <person name="Fitzgerald M."/>
            <person name="Haas B."/>
            <person name="Abouelleil A."/>
            <person name="Alvarado L."/>
            <person name="Arachchi H.M."/>
            <person name="Berlin A."/>
            <person name="Chapman S.B."/>
            <person name="Gearin G."/>
            <person name="Goldberg J."/>
            <person name="Griggs A."/>
            <person name="Gujja S."/>
            <person name="Hansen M."/>
            <person name="Heiman D."/>
            <person name="Howarth C."/>
            <person name="Larimer J."/>
            <person name="Lui A."/>
            <person name="MacDonald P.J.P."/>
            <person name="McCowen C."/>
            <person name="Montmayeur A."/>
            <person name="Murphy C."/>
            <person name="Neiman D."/>
            <person name="Pearson M."/>
            <person name="Priest M."/>
            <person name="Roberts A."/>
            <person name="Saif S."/>
            <person name="Shea T."/>
            <person name="Sisk P."/>
            <person name="Stolte C."/>
            <person name="Sykes S."/>
            <person name="Wortman J."/>
            <person name="Nusbaum C."/>
            <person name="Birren B."/>
        </authorList>
    </citation>
    <scope>NUCLEOTIDE SEQUENCE [LARGE SCALE GENOMIC DNA]</scope>
    <source>
        <strain evidence="15 16">CCUG 37842</strain>
    </source>
</reference>
<dbReference type="RefSeq" id="WP_006308547.1">
    <property type="nucleotide sequence ID" value="NZ_JH601133.1"/>
</dbReference>
<evidence type="ECO:0000256" key="9">
    <source>
        <dbReference type="ARBA" id="ARBA00023268"/>
    </source>
</evidence>
<keyword evidence="5 12" id="KW-0436">Ligase</keyword>
<evidence type="ECO:0000256" key="5">
    <source>
        <dbReference type="ARBA" id="ARBA00022598"/>
    </source>
</evidence>
<dbReference type="PANTHER" id="PTHR38761">
    <property type="entry name" value="GLUTAMATE--CYSTEINE LIGASE"/>
    <property type="match status" value="1"/>
</dbReference>
<dbReference type="NCBIfam" id="NF002688">
    <property type="entry name" value="PRK02471.1"/>
    <property type="match status" value="1"/>
</dbReference>
<dbReference type="InterPro" id="IPR001849">
    <property type="entry name" value="PH_domain"/>
</dbReference>
<feature type="domain" description="ATP-grasp" evidence="14">
    <location>
        <begin position="437"/>
        <end position="694"/>
    </location>
</feature>
<dbReference type="UniPathway" id="UPA00142">
    <property type="reaction ID" value="UER00209"/>
</dbReference>
<dbReference type="EMBL" id="AGEG01000003">
    <property type="protein sequence ID" value="EHR37891.1"/>
    <property type="molecule type" value="Genomic_DNA"/>
</dbReference>
<dbReference type="SUPFAM" id="SSF56059">
    <property type="entry name" value="Glutathione synthetase ATP-binding domain-like"/>
    <property type="match status" value="1"/>
</dbReference>
<evidence type="ECO:0000256" key="12">
    <source>
        <dbReference type="RuleBase" id="RU003544"/>
    </source>
</evidence>
<comment type="caution">
    <text evidence="15">The sequence shown here is derived from an EMBL/GenBank/DDBJ whole genome shotgun (WGS) entry which is preliminary data.</text>
</comment>
<dbReference type="InterPro" id="IPR006334">
    <property type="entry name" value="Glut_cys_ligase"/>
</dbReference>
<dbReference type="Pfam" id="PF18419">
    <property type="entry name" value="ATP-grasp_6"/>
    <property type="match status" value="1"/>
</dbReference>
<dbReference type="InterPro" id="IPR011761">
    <property type="entry name" value="ATP-grasp"/>
</dbReference>
<dbReference type="eggNOG" id="COG1181">
    <property type="taxonomic scope" value="Bacteria"/>
</dbReference>
<dbReference type="PROSITE" id="PS50975">
    <property type="entry name" value="ATP_GRASP"/>
    <property type="match status" value="1"/>
</dbReference>
<dbReference type="PANTHER" id="PTHR38761:SF1">
    <property type="entry name" value="GLUTAMATE--CYSTEINE LIGASE"/>
    <property type="match status" value="1"/>
</dbReference>
<keyword evidence="16" id="KW-1185">Reference proteome</keyword>
<dbReference type="PROSITE" id="PS50003">
    <property type="entry name" value="PH_DOMAIN"/>
    <property type="match status" value="1"/>
</dbReference>
<keyword evidence="8 11" id="KW-0067">ATP-binding</keyword>
<proteinExistence type="inferred from homology"/>
<evidence type="ECO:0000256" key="10">
    <source>
        <dbReference type="ARBA" id="ARBA00048819"/>
    </source>
</evidence>
<evidence type="ECO:0000313" key="16">
    <source>
        <dbReference type="Proteomes" id="UP000006190"/>
    </source>
</evidence>
<comment type="similarity">
    <text evidence="12">Belongs to the glutamate--cysteine ligase type 1 family.</text>
</comment>
<evidence type="ECO:0000256" key="6">
    <source>
        <dbReference type="ARBA" id="ARBA00022684"/>
    </source>
</evidence>
<sequence>MSARTYYTTAVNPEEIMQWFSALHQITHSTLKANNELLWPYSLPPHVEDPNQVQPAQLDNQKEFQYRQYLMGKYGKNVQLISGIHFNFQINPLLLEEKIKNYSANPILTTNGLYLELMRKYLYYRWVLTFMLGATPFSSEDYSTTIYGQPDKLPMRSIRQSRYGYQNSPDVKVSYNDFHSLVNSVEENVQMGKLMLEKELYQDVRLRGQKSYRDLLNKGTDYLELRNFDLNPWTPYGMTLSDMYFIKVWLIALLVHDQEITDEDILASNTRQRLTAESHPLDPLIQPSLFDGFKKTLIQVAECLDQNHSTEQSVTSIVSEKISILANPSKSLSGQIVQLYPDFSSLSSSLVKIAKDQQALSLKAPYQLHGFEFLELSTQDLIKQAMTMGVGVSLVDPEDQILKLEFNQHIEFVKNANMTSKDSLISYFIMDNKLATKKILDEHNLRTPRGQVFSSRKKAMAAYPHYSNQAFVIKPKNTNYGLGITLFKEGASLEVYQQAVSEAFQHDKTILIEEYIEGTEIRFYVQDGKVLAACERQSAHVMGDGKHTIQELIDLENKNPLRGIKHIAPLTYLELGPIERLTLKEQNLSGDSIPMKDQRVLLRNNSNVSSGGIAIDRTQSVHPDYLEIAQSAAKSLETFICGVDIIIKNSALPIKDSSDYAILEANYNPMMSLHLFPAQGQAQPLSRFLIEALFPEYPAKPS</sequence>
<protein>
    <recommendedName>
        <fullName evidence="4">glutamate--cysteine ligase</fullName>
        <ecNumber evidence="4">6.3.2.2</ecNumber>
    </recommendedName>
</protein>
<dbReference type="Gene3D" id="3.30.470.20">
    <property type="entry name" value="ATP-grasp fold, B domain"/>
    <property type="match status" value="2"/>
</dbReference>
<evidence type="ECO:0000313" key="15">
    <source>
        <dbReference type="EMBL" id="EHR37891.1"/>
    </source>
</evidence>
<evidence type="ECO:0000259" key="13">
    <source>
        <dbReference type="PROSITE" id="PS50003"/>
    </source>
</evidence>
<dbReference type="STRING" id="883113.HMPREF9708_00520"/>
<accession>H3NI92</accession>
<comment type="cofactor">
    <cofactor evidence="1">
        <name>Mn(2+)</name>
        <dbReference type="ChEBI" id="CHEBI:29035"/>
    </cofactor>
</comment>
<dbReference type="GO" id="GO:0005829">
    <property type="term" value="C:cytosol"/>
    <property type="evidence" value="ECO:0007669"/>
    <property type="project" value="TreeGrafter"/>
</dbReference>
<dbReference type="InterPro" id="IPR020561">
    <property type="entry name" value="PRibGlycinamid_synth_ATP-grasp"/>
</dbReference>
<dbReference type="SUPFAM" id="SSF55931">
    <property type="entry name" value="Glutamine synthetase/guanido kinase"/>
    <property type="match status" value="1"/>
</dbReference>
<dbReference type="AlphaFoldDB" id="H3NI92"/>
<dbReference type="InterPro" id="IPR040657">
    <property type="entry name" value="GshAB_ATP-grasp"/>
</dbReference>
<dbReference type="eggNOG" id="COG2918">
    <property type="taxonomic scope" value="Bacteria"/>
</dbReference>
<keyword evidence="6 12" id="KW-0317">Glutathione biosynthesis</keyword>
<comment type="pathway">
    <text evidence="3">Sulfur metabolism; glutathione biosynthesis; glutathione from L-cysteine and L-glutamate: step 1/2.</text>
</comment>
<dbReference type="HOGENOM" id="CLU_020728_1_0_9"/>
<dbReference type="InterPro" id="IPR007370">
    <property type="entry name" value="Glu_cys_ligase"/>
</dbReference>
<evidence type="ECO:0000256" key="4">
    <source>
        <dbReference type="ARBA" id="ARBA00012220"/>
    </source>
</evidence>
<dbReference type="InterPro" id="IPR014746">
    <property type="entry name" value="Gln_synth/guanido_kin_cat_dom"/>
</dbReference>
<evidence type="ECO:0000259" key="14">
    <source>
        <dbReference type="PROSITE" id="PS50975"/>
    </source>
</evidence>
<comment type="catalytic activity">
    <reaction evidence="10">
        <text>L-cysteine + L-glutamate + ATP = gamma-L-glutamyl-L-cysteine + ADP + phosphate + H(+)</text>
        <dbReference type="Rhea" id="RHEA:13285"/>
        <dbReference type="ChEBI" id="CHEBI:15378"/>
        <dbReference type="ChEBI" id="CHEBI:29985"/>
        <dbReference type="ChEBI" id="CHEBI:30616"/>
        <dbReference type="ChEBI" id="CHEBI:35235"/>
        <dbReference type="ChEBI" id="CHEBI:43474"/>
        <dbReference type="ChEBI" id="CHEBI:58173"/>
        <dbReference type="ChEBI" id="CHEBI:456216"/>
        <dbReference type="EC" id="6.3.2.2"/>
    </reaction>
</comment>
<dbReference type="PATRIC" id="fig|883113.3.peg.522"/>
<organism evidence="15 16">
    <name type="scientific">Facklamia languida CCUG 37842</name>
    <dbReference type="NCBI Taxonomy" id="883113"/>
    <lineage>
        <taxon>Bacteria</taxon>
        <taxon>Bacillati</taxon>
        <taxon>Bacillota</taxon>
        <taxon>Bacilli</taxon>
        <taxon>Lactobacillales</taxon>
        <taxon>Aerococcaceae</taxon>
        <taxon>Facklamia</taxon>
    </lineage>
</organism>